<sequence>MSTAYYPLGMSSYNNRSVYNGAVPYVPWKGTGPNSFPIGTTSGNIRPLTNNDPTNFYPQKFGLPRPLKIYRKGTVIPHLDPSSPQALLISRNMSRAVKSSTKGSLIRQMIDNPGAFSIKQNSETEIDNITEMDKNCQTCNGIGVVASYKPNKPYITENPNNITTSPLFCCNEERKAKRRVIYASTNLSKNYYTTLQQYRQNRCQTYNQRVFNFLRSAEAGVNDIQTVENLNASNDPYNAVEALQYGNNNSATFLKPGGELALINANTYVANCQPNSELLESSEIYLIKVLFILITNQKLLTPEEINEFNHKNISNFKDFAVFLESISNPDSREKAIRIFYEYINNPYYGVPFSGPSNPKGCKLVVYKPSNPQFAYQGAVTSSTRTLKLNVNTIEKNIAGYNKEQKQGIYLGIGPTALLGGVPEIPFIYKNKAPICNPYLYTHYLQNKQSCSSVAKSPVNYINNVGTTTSDL</sequence>
<protein>
    <submittedName>
        <fullName evidence="1">Uncharacterized protein</fullName>
    </submittedName>
</protein>
<dbReference type="AlphaFoldDB" id="A0A6C0E3Q2"/>
<accession>A0A6C0E3Q2</accession>
<evidence type="ECO:0000313" key="1">
    <source>
        <dbReference type="EMBL" id="QHT23352.1"/>
    </source>
</evidence>
<reference evidence="1" key="1">
    <citation type="journal article" date="2020" name="Nature">
        <title>Giant virus diversity and host interactions through global metagenomics.</title>
        <authorList>
            <person name="Schulz F."/>
            <person name="Roux S."/>
            <person name="Paez-Espino D."/>
            <person name="Jungbluth S."/>
            <person name="Walsh D.A."/>
            <person name="Denef V.J."/>
            <person name="McMahon K.D."/>
            <person name="Konstantinidis K.T."/>
            <person name="Eloe-Fadrosh E.A."/>
            <person name="Kyrpides N.C."/>
            <person name="Woyke T."/>
        </authorList>
    </citation>
    <scope>NUCLEOTIDE SEQUENCE</scope>
    <source>
        <strain evidence="1">GVMAG-M-3300023179-116</strain>
    </source>
</reference>
<proteinExistence type="predicted"/>
<name>A0A6C0E3Q2_9ZZZZ</name>
<dbReference type="EMBL" id="MN739730">
    <property type="protein sequence ID" value="QHT23352.1"/>
    <property type="molecule type" value="Genomic_DNA"/>
</dbReference>
<organism evidence="1">
    <name type="scientific">viral metagenome</name>
    <dbReference type="NCBI Taxonomy" id="1070528"/>
    <lineage>
        <taxon>unclassified sequences</taxon>
        <taxon>metagenomes</taxon>
        <taxon>organismal metagenomes</taxon>
    </lineage>
</organism>